<evidence type="ECO:0000313" key="1">
    <source>
        <dbReference type="EMBL" id="VDS03879.1"/>
    </source>
</evidence>
<accession>A0A447I8P2</accession>
<keyword evidence="2" id="KW-1185">Reference proteome</keyword>
<name>A0A447I8P2_9HYPH</name>
<dbReference type="AlphaFoldDB" id="A0A447I8P2"/>
<dbReference type="Proteomes" id="UP000268844">
    <property type="component" value="Unassembled WGS sequence"/>
</dbReference>
<proteinExistence type="predicted"/>
<dbReference type="EMBL" id="UZWD01000017">
    <property type="protein sequence ID" value="VDS03879.1"/>
    <property type="molecule type" value="Genomic_DNA"/>
</dbReference>
<reference evidence="1 2" key="1">
    <citation type="submission" date="2018-12" db="EMBL/GenBank/DDBJ databases">
        <authorList>
            <person name="Criscuolo A."/>
        </authorList>
    </citation>
    <scope>NUCLEOTIDE SEQUENCE [LARGE SCALE GENOMIC DNA]</scope>
    <source>
        <strain evidence="1">ACIP1116281</strain>
    </source>
</reference>
<sequence length="126" mass="13764">MIVQEITTIGLSKAGDDKLDALKESGVFAEKMDGFRFAVALALAQGVIPPELPDRSPFLNVGSLDRDHTLRDAVEMLMPEQLRDTTPYRLIERLADWGVSELDAQSKAGEIDFAALFDQVAAKVSS</sequence>
<organism evidence="1 2">
    <name type="scientific">Devosia equisanguinis</name>
    <dbReference type="NCBI Taxonomy" id="2490941"/>
    <lineage>
        <taxon>Bacteria</taxon>
        <taxon>Pseudomonadati</taxon>
        <taxon>Pseudomonadota</taxon>
        <taxon>Alphaproteobacteria</taxon>
        <taxon>Hyphomicrobiales</taxon>
        <taxon>Devosiaceae</taxon>
        <taxon>Devosia</taxon>
    </lineage>
</organism>
<gene>
    <name evidence="1" type="ORF">DEVEQU_01008</name>
</gene>
<evidence type="ECO:0000313" key="2">
    <source>
        <dbReference type="Proteomes" id="UP000268844"/>
    </source>
</evidence>
<protein>
    <submittedName>
        <fullName evidence="1">Uncharacterized protein</fullName>
    </submittedName>
</protein>